<dbReference type="InterPro" id="IPR029028">
    <property type="entry name" value="Alpha/beta_knot_MTases"/>
</dbReference>
<evidence type="ECO:0000259" key="14">
    <source>
        <dbReference type="Pfam" id="PF20260"/>
    </source>
</evidence>
<dbReference type="EC" id="2.1.1.193" evidence="3 12"/>
<comment type="caution">
    <text evidence="15">The sequence shown here is derived from an EMBL/GenBank/DDBJ whole genome shotgun (WGS) entry which is preliminary data.</text>
</comment>
<evidence type="ECO:0000259" key="13">
    <source>
        <dbReference type="Pfam" id="PF04452"/>
    </source>
</evidence>
<dbReference type="SUPFAM" id="SSF88697">
    <property type="entry name" value="PUA domain-like"/>
    <property type="match status" value="1"/>
</dbReference>
<protein>
    <recommendedName>
        <fullName evidence="4 12">Ribosomal RNA small subunit methyltransferase E</fullName>
        <ecNumber evidence="3 12">2.1.1.193</ecNumber>
    </recommendedName>
</protein>
<dbReference type="PANTHER" id="PTHR30027:SF3">
    <property type="entry name" value="16S RRNA (URACIL(1498)-N(3))-METHYLTRANSFERASE"/>
    <property type="match status" value="1"/>
</dbReference>
<evidence type="ECO:0000256" key="11">
    <source>
        <dbReference type="ARBA" id="ARBA00047944"/>
    </source>
</evidence>
<dbReference type="EMBL" id="AGZS01000001">
    <property type="protein sequence ID" value="EJD65490.1"/>
    <property type="molecule type" value="Genomic_DNA"/>
</dbReference>
<accession>J0D676</accession>
<dbReference type="eggNOG" id="COG1385">
    <property type="taxonomic scope" value="Bacteria"/>
</dbReference>
<dbReference type="NCBIfam" id="NF008693">
    <property type="entry name" value="PRK11713.2-3"/>
    <property type="match status" value="1"/>
</dbReference>
<dbReference type="InterPro" id="IPR029026">
    <property type="entry name" value="tRNA_m1G_MTases_N"/>
</dbReference>
<sequence length="293" mass="31046">MTFPLFIVPQLRESISLPETPSTDGDGSSSLAGTEAVLPAGVYQHAVKAMRLGNNDTLWLSDGMGLKVRAVITDSSEGMVRIEGQSYESAPQIRLGLVQALAKSGRDEQAVEMAVEIGADAVIPWQADRSIVQWKGPRAAKGREKWHDRLVMAAEQSRRSRVPELGQLMVTKQLVPWAAGQVQSGNAVIVLHQDAADTWGDISRTLLGQYAQPMDGGAARDAGGSASAPRYIYIAAGPEGGISSSEIEQLRSAGAYITLLGRNILRASSAGPVALALLSEAFGRFSAGRQGPI</sequence>
<evidence type="ECO:0000256" key="10">
    <source>
        <dbReference type="ARBA" id="ARBA00025699"/>
    </source>
</evidence>
<keyword evidence="6 12" id="KW-0698">rRNA processing</keyword>
<proteinExistence type="inferred from homology"/>
<dbReference type="GO" id="GO:0070042">
    <property type="term" value="F:rRNA (uridine-N3-)-methyltransferase activity"/>
    <property type="evidence" value="ECO:0007669"/>
    <property type="project" value="TreeGrafter"/>
</dbReference>
<keyword evidence="5 12" id="KW-0963">Cytoplasm</keyword>
<keyword evidence="7 12" id="KW-0489">Methyltransferase</keyword>
<comment type="subcellular location">
    <subcellularLocation>
        <location evidence="1 12">Cytoplasm</location>
    </subcellularLocation>
</comment>
<dbReference type="Pfam" id="PF04452">
    <property type="entry name" value="Methyltrans_RNA"/>
    <property type="match status" value="1"/>
</dbReference>
<evidence type="ECO:0000256" key="12">
    <source>
        <dbReference type="PIRNR" id="PIRNR015601"/>
    </source>
</evidence>
<dbReference type="NCBIfam" id="TIGR00046">
    <property type="entry name" value="RsmE family RNA methyltransferase"/>
    <property type="match status" value="1"/>
</dbReference>
<dbReference type="OrthoDB" id="9808126at2"/>
<dbReference type="PIRSF" id="PIRSF015601">
    <property type="entry name" value="MTase_slr0722"/>
    <property type="match status" value="1"/>
</dbReference>
<reference evidence="15 16" key="1">
    <citation type="submission" date="2012-01" db="EMBL/GenBank/DDBJ databases">
        <title>The Genome Sequence of Scardovia wiggsiae F0424.</title>
        <authorList>
            <consortium name="The Broad Institute Genome Sequencing Platform"/>
            <person name="Earl A."/>
            <person name="Ward D."/>
            <person name="Feldgarden M."/>
            <person name="Gevers D."/>
            <person name="Izard J."/>
            <person name="Ganesan A."/>
            <person name="Baranova O.V."/>
            <person name="Blanton J.M."/>
            <person name="Tanner A.C."/>
            <person name="Mathney J."/>
            <person name="Dewhirst F.E."/>
            <person name="Young S.K."/>
            <person name="Zeng Q."/>
            <person name="Gargeya S."/>
            <person name="Fitzgerald M."/>
            <person name="Haas B."/>
            <person name="Abouelleil A."/>
            <person name="Alvarado L."/>
            <person name="Arachchi H.M."/>
            <person name="Berlin A."/>
            <person name="Chapman S.B."/>
            <person name="Gearin G."/>
            <person name="Goldberg J."/>
            <person name="Griggs A."/>
            <person name="Gujja S."/>
            <person name="Hansen M."/>
            <person name="Heiman D."/>
            <person name="Howarth C."/>
            <person name="Larimer J."/>
            <person name="Lui A."/>
            <person name="MacDonald P.J.P."/>
            <person name="McCowen C."/>
            <person name="Montmayeur A."/>
            <person name="Murphy C."/>
            <person name="Neiman D."/>
            <person name="Pearson M."/>
            <person name="Priest M."/>
            <person name="Roberts A."/>
            <person name="Saif S."/>
            <person name="Shea T."/>
            <person name="Sisk P."/>
            <person name="Stolte C."/>
            <person name="Sykes S."/>
            <person name="Wortman J."/>
            <person name="Nusbaum C."/>
            <person name="Birren B."/>
        </authorList>
    </citation>
    <scope>NUCLEOTIDE SEQUENCE [LARGE SCALE GENOMIC DNA]</scope>
    <source>
        <strain evidence="15 16">F0424</strain>
    </source>
</reference>
<dbReference type="Proteomes" id="UP000006415">
    <property type="component" value="Unassembled WGS sequence"/>
</dbReference>
<evidence type="ECO:0000313" key="15">
    <source>
        <dbReference type="EMBL" id="EJD65490.1"/>
    </source>
</evidence>
<comment type="function">
    <text evidence="10 12">Specifically methylates the N3 position of the uracil ring of uridine 1498 (m3U1498) in 16S rRNA. Acts on the fully assembled 30S ribosomal subunit.</text>
</comment>
<evidence type="ECO:0000256" key="8">
    <source>
        <dbReference type="ARBA" id="ARBA00022679"/>
    </source>
</evidence>
<dbReference type="AlphaFoldDB" id="J0D676"/>
<evidence type="ECO:0000256" key="1">
    <source>
        <dbReference type="ARBA" id="ARBA00004496"/>
    </source>
</evidence>
<evidence type="ECO:0000256" key="2">
    <source>
        <dbReference type="ARBA" id="ARBA00005528"/>
    </source>
</evidence>
<dbReference type="CDD" id="cd18084">
    <property type="entry name" value="RsmE-like"/>
    <property type="match status" value="1"/>
</dbReference>
<keyword evidence="8 12" id="KW-0808">Transferase</keyword>
<dbReference type="PANTHER" id="PTHR30027">
    <property type="entry name" value="RIBOSOMAL RNA SMALL SUBUNIT METHYLTRANSFERASE E"/>
    <property type="match status" value="1"/>
</dbReference>
<dbReference type="GO" id="GO:0005737">
    <property type="term" value="C:cytoplasm"/>
    <property type="evidence" value="ECO:0007669"/>
    <property type="project" value="UniProtKB-SubCell"/>
</dbReference>
<dbReference type="STRING" id="857290.HMPREF9156_00254"/>
<feature type="domain" description="Ribosomal RNA small subunit methyltransferase E PUA-like" evidence="14">
    <location>
        <begin position="42"/>
        <end position="77"/>
    </location>
</feature>
<dbReference type="RefSeq" id="WP_007147322.1">
    <property type="nucleotide sequence ID" value="NZ_AKCI01000001.1"/>
</dbReference>
<dbReference type="HOGENOM" id="CLU_067442_2_0_11"/>
<evidence type="ECO:0000256" key="4">
    <source>
        <dbReference type="ARBA" id="ARBA00013673"/>
    </source>
</evidence>
<organism evidence="15 16">
    <name type="scientific">Scardovia wiggsiae F0424</name>
    <dbReference type="NCBI Taxonomy" id="857290"/>
    <lineage>
        <taxon>Bacteria</taxon>
        <taxon>Bacillati</taxon>
        <taxon>Actinomycetota</taxon>
        <taxon>Actinomycetes</taxon>
        <taxon>Bifidobacteriales</taxon>
        <taxon>Bifidobacteriaceae</taxon>
        <taxon>Scardovia</taxon>
    </lineage>
</organism>
<comment type="catalytic activity">
    <reaction evidence="11 12">
        <text>uridine(1498) in 16S rRNA + S-adenosyl-L-methionine = N(3)-methyluridine(1498) in 16S rRNA + S-adenosyl-L-homocysteine + H(+)</text>
        <dbReference type="Rhea" id="RHEA:42920"/>
        <dbReference type="Rhea" id="RHEA-COMP:10283"/>
        <dbReference type="Rhea" id="RHEA-COMP:10284"/>
        <dbReference type="ChEBI" id="CHEBI:15378"/>
        <dbReference type="ChEBI" id="CHEBI:57856"/>
        <dbReference type="ChEBI" id="CHEBI:59789"/>
        <dbReference type="ChEBI" id="CHEBI:65315"/>
        <dbReference type="ChEBI" id="CHEBI:74502"/>
        <dbReference type="EC" id="2.1.1.193"/>
    </reaction>
</comment>
<evidence type="ECO:0000256" key="5">
    <source>
        <dbReference type="ARBA" id="ARBA00022490"/>
    </source>
</evidence>
<dbReference type="Pfam" id="PF20260">
    <property type="entry name" value="PUA_4"/>
    <property type="match status" value="1"/>
</dbReference>
<evidence type="ECO:0000256" key="9">
    <source>
        <dbReference type="ARBA" id="ARBA00022691"/>
    </source>
</evidence>
<comment type="similarity">
    <text evidence="2 12">Belongs to the RNA methyltransferase RsmE family.</text>
</comment>
<evidence type="ECO:0000256" key="7">
    <source>
        <dbReference type="ARBA" id="ARBA00022603"/>
    </source>
</evidence>
<name>J0D676_9BIFI</name>
<keyword evidence="9 12" id="KW-0949">S-adenosyl-L-methionine</keyword>
<gene>
    <name evidence="15" type="ORF">HMPREF9156_00254</name>
</gene>
<dbReference type="GO" id="GO:0070475">
    <property type="term" value="P:rRNA base methylation"/>
    <property type="evidence" value="ECO:0007669"/>
    <property type="project" value="TreeGrafter"/>
</dbReference>
<feature type="domain" description="Ribosomal RNA small subunit methyltransferase E methyltransferase" evidence="13">
    <location>
        <begin position="92"/>
        <end position="278"/>
    </location>
</feature>
<dbReference type="InterPro" id="IPR046887">
    <property type="entry name" value="RsmE_PUA-like"/>
</dbReference>
<evidence type="ECO:0000256" key="3">
    <source>
        <dbReference type="ARBA" id="ARBA00012328"/>
    </source>
</evidence>
<dbReference type="InterPro" id="IPR015947">
    <property type="entry name" value="PUA-like_sf"/>
</dbReference>
<dbReference type="SUPFAM" id="SSF75217">
    <property type="entry name" value="alpha/beta knot"/>
    <property type="match status" value="1"/>
</dbReference>
<evidence type="ECO:0000256" key="6">
    <source>
        <dbReference type="ARBA" id="ARBA00022552"/>
    </source>
</evidence>
<keyword evidence="16" id="KW-1185">Reference proteome</keyword>
<evidence type="ECO:0000313" key="16">
    <source>
        <dbReference type="Proteomes" id="UP000006415"/>
    </source>
</evidence>
<dbReference type="Gene3D" id="3.40.1280.10">
    <property type="match status" value="1"/>
</dbReference>
<dbReference type="InterPro" id="IPR006700">
    <property type="entry name" value="RsmE"/>
</dbReference>
<dbReference type="Gene3D" id="2.40.240.20">
    <property type="entry name" value="Hypothetical PUA domain-like, domain 1"/>
    <property type="match status" value="1"/>
</dbReference>
<dbReference type="InterPro" id="IPR046886">
    <property type="entry name" value="RsmE_MTase_dom"/>
</dbReference>